<reference evidence="1 2" key="1">
    <citation type="submission" date="2018-10" db="EMBL/GenBank/DDBJ databases">
        <title>Sequencing the genomes of 1000 actinobacteria strains.</title>
        <authorList>
            <person name="Klenk H.-P."/>
        </authorList>
    </citation>
    <scope>NUCLEOTIDE SEQUENCE [LARGE SCALE GENOMIC DNA]</scope>
    <source>
        <strain evidence="1 2">DSM 44267</strain>
    </source>
</reference>
<organism evidence="1 2">
    <name type="scientific">Terracoccus luteus</name>
    <dbReference type="NCBI Taxonomy" id="53356"/>
    <lineage>
        <taxon>Bacteria</taxon>
        <taxon>Bacillati</taxon>
        <taxon>Actinomycetota</taxon>
        <taxon>Actinomycetes</taxon>
        <taxon>Micrococcales</taxon>
        <taxon>Intrasporangiaceae</taxon>
        <taxon>Terracoccus</taxon>
    </lineage>
</organism>
<dbReference type="AlphaFoldDB" id="A0A495Y2T3"/>
<name>A0A495Y2T3_9MICO</name>
<accession>A0A495Y2T3</accession>
<evidence type="ECO:0000313" key="2">
    <source>
        <dbReference type="Proteomes" id="UP000278440"/>
    </source>
</evidence>
<keyword evidence="2" id="KW-1185">Reference proteome</keyword>
<dbReference type="EMBL" id="RBXT01000001">
    <property type="protein sequence ID" value="RKT79406.1"/>
    <property type="molecule type" value="Genomic_DNA"/>
</dbReference>
<evidence type="ECO:0000313" key="1">
    <source>
        <dbReference type="EMBL" id="RKT79406.1"/>
    </source>
</evidence>
<protein>
    <submittedName>
        <fullName evidence="1">Uncharacterized protein</fullName>
    </submittedName>
</protein>
<sequence length="30" mass="3207">MGLSSNCRGRLDIELAEVDRRHVADAHGAG</sequence>
<dbReference type="Proteomes" id="UP000278440">
    <property type="component" value="Unassembled WGS sequence"/>
</dbReference>
<proteinExistence type="predicted"/>
<comment type="caution">
    <text evidence="1">The sequence shown here is derived from an EMBL/GenBank/DDBJ whole genome shotgun (WGS) entry which is preliminary data.</text>
</comment>
<gene>
    <name evidence="1" type="ORF">DFJ68_2874</name>
</gene>